<reference evidence="2" key="1">
    <citation type="submission" date="2021-03" db="EMBL/GenBank/DDBJ databases">
        <title>Draft genome sequence of rust myrtle Austropuccinia psidii MF-1, a brazilian biotype.</title>
        <authorList>
            <person name="Quecine M.C."/>
            <person name="Pachon D.M.R."/>
            <person name="Bonatelli M.L."/>
            <person name="Correr F.H."/>
            <person name="Franceschini L.M."/>
            <person name="Leite T.F."/>
            <person name="Margarido G.R.A."/>
            <person name="Almeida C.A."/>
            <person name="Ferrarezi J.A."/>
            <person name="Labate C.A."/>
        </authorList>
    </citation>
    <scope>NUCLEOTIDE SEQUENCE</scope>
    <source>
        <strain evidence="2">MF-1</strain>
    </source>
</reference>
<evidence type="ECO:0000256" key="1">
    <source>
        <dbReference type="SAM" id="MobiDB-lite"/>
    </source>
</evidence>
<evidence type="ECO:0000313" key="2">
    <source>
        <dbReference type="EMBL" id="MBW0530921.1"/>
    </source>
</evidence>
<dbReference type="EMBL" id="AVOT02036430">
    <property type="protein sequence ID" value="MBW0530921.1"/>
    <property type="molecule type" value="Genomic_DNA"/>
</dbReference>
<feature type="compositionally biased region" description="Basic and acidic residues" evidence="1">
    <location>
        <begin position="45"/>
        <end position="58"/>
    </location>
</feature>
<feature type="region of interest" description="Disordered" evidence="1">
    <location>
        <begin position="18"/>
        <end position="60"/>
    </location>
</feature>
<dbReference type="Proteomes" id="UP000765509">
    <property type="component" value="Unassembled WGS sequence"/>
</dbReference>
<name>A0A9Q3I5U8_9BASI</name>
<dbReference type="AlphaFoldDB" id="A0A9Q3I5U8"/>
<keyword evidence="3" id="KW-1185">Reference proteome</keyword>
<accession>A0A9Q3I5U8</accession>
<proteinExistence type="predicted"/>
<gene>
    <name evidence="2" type="ORF">O181_070636</name>
</gene>
<comment type="caution">
    <text evidence="2">The sequence shown here is derived from an EMBL/GenBank/DDBJ whole genome shotgun (WGS) entry which is preliminary data.</text>
</comment>
<evidence type="ECO:0000313" key="3">
    <source>
        <dbReference type="Proteomes" id="UP000765509"/>
    </source>
</evidence>
<organism evidence="2 3">
    <name type="scientific">Austropuccinia psidii MF-1</name>
    <dbReference type="NCBI Taxonomy" id="1389203"/>
    <lineage>
        <taxon>Eukaryota</taxon>
        <taxon>Fungi</taxon>
        <taxon>Dikarya</taxon>
        <taxon>Basidiomycota</taxon>
        <taxon>Pucciniomycotina</taxon>
        <taxon>Pucciniomycetes</taxon>
        <taxon>Pucciniales</taxon>
        <taxon>Sphaerophragmiaceae</taxon>
        <taxon>Austropuccinia</taxon>
    </lineage>
</organism>
<sequence length="350" mass="40684">MSQIYRFQIHYGNHKRLESHHAVQTPGREGNWDMGESSHYPSYRRTAEPERAHSDSFRLKTSRPNRLSSVFWQKRRIKGQKQDFFLPLAERVRPNDPENVELGERSTQNPEIVVHTSRISSPNNRNITPMQTENNFVTAGSNLNSDKLWLKIYQFAVKTQESLDFPKRFNEILKRNSILKEARIEPIQESCGQSRKASEGSNKRLNQVFEEQHHCKREKDYHYANKCTKAKKNVYAIEKVIEEESATEDSESDSMGVVIREKSDEDQAPREEFLVAYQEETPLEIQDIQLEADMPQDTANKNLFKHTQDAQTFLVTHSNGMAYIHGKATKMTVCIDNDQQQLIIDSEEHC</sequence>
<protein>
    <submittedName>
        <fullName evidence="2">Uncharacterized protein</fullName>
    </submittedName>
</protein>